<dbReference type="InterPro" id="IPR011704">
    <property type="entry name" value="ATPase_dyneun-rel_AAA"/>
</dbReference>
<gene>
    <name evidence="2" type="ordered locus">BCA_0975</name>
</gene>
<dbReference type="Gene3D" id="3.40.50.300">
    <property type="entry name" value="P-loop containing nucleotide triphosphate hydrolases"/>
    <property type="match status" value="1"/>
</dbReference>
<sequence>MKKKQLIFYGPPGTGKTFQLREKALSYLDGVIEEEQEHDELYSLFIQMFKEKFEDFYRENPDFLRDERYKPGKKAYRNLSSFNKLMKLFIVEDVNQSNKRHIIEKLGLRGPSSYVQHERAYTNFDMTEEGWDGRLRENITLNDRGIRLKEKYCEYLAASGVNIAELDINSNNDGFPDRELPAFVIDTIYDVLKNTDKNTMSLWKNTILCSLWFILECGFIFTYRDDVIPTQEEKNLIHKCFNYNNEDMSFLDWVVTYLKDLGLIILSTDEDERMRKYYLNEKGETLIVNLNILSDSGIQDGVYMIKPSIREKREQNKNLFLNYKRDERIEVVTFHPSYEYEDFIEGISVEVNHQDLKYFYKTGMLKEVCTRALKNVIKNNLVGSENEDIVSQLNSWSNCFKYYQENRSSINWELADNYVFIIDELNRGDVAKVFGECITLIEDDKRLGAANELSVRLPYTHDEFGIPKNIYFICTMNTSDKSIGLLDIALRRRFNFIPSIPNLDLIKDCYEYKYNFNAESLLNASVEALKVINSKLITVPFIGEDKLIGHSVFMIDDIFRDEDILNAWKYDIFPMIEEYFFGEFDLLISTFNIENEASNYININRGFEKEDNEKIISFINFMVNQNAR</sequence>
<dbReference type="KEGG" id="bcx:BCA_0975"/>
<evidence type="ECO:0000313" key="2">
    <source>
        <dbReference type="EMBL" id="ACO28538.1"/>
    </source>
</evidence>
<protein>
    <submittedName>
        <fullName evidence="2">5-methylcytosine-specific restriction enzyme B</fullName>
        <ecNumber evidence="2">3.1.21.-</ecNumber>
    </submittedName>
</protein>
<dbReference type="InterPro" id="IPR052934">
    <property type="entry name" value="Methyl-DNA_Rec/Restrict_Enz"/>
</dbReference>
<dbReference type="RefSeq" id="WP_000730145.1">
    <property type="nucleotide sequence ID" value="NC_012472.1"/>
</dbReference>
<evidence type="ECO:0000259" key="1">
    <source>
        <dbReference type="Pfam" id="PF07728"/>
    </source>
</evidence>
<dbReference type="Pfam" id="PF07728">
    <property type="entry name" value="AAA_5"/>
    <property type="match status" value="1"/>
</dbReference>
<feature type="domain" description="ATPase dynein-related AAA" evidence="1">
    <location>
        <begin position="327"/>
        <end position="494"/>
    </location>
</feature>
<dbReference type="GO" id="GO:0005524">
    <property type="term" value="F:ATP binding"/>
    <property type="evidence" value="ECO:0007669"/>
    <property type="project" value="InterPro"/>
</dbReference>
<dbReference type="EC" id="3.1.21.-" evidence="2"/>
<dbReference type="REBASE" id="20602">
    <property type="entry name" value="Bce03McrBC2P"/>
</dbReference>
<dbReference type="EMBL" id="CP001407">
    <property type="protein sequence ID" value="ACO28538.1"/>
    <property type="molecule type" value="Genomic_DNA"/>
</dbReference>
<dbReference type="Proteomes" id="UP000002210">
    <property type="component" value="Chromosome"/>
</dbReference>
<keyword evidence="2" id="KW-0378">Hydrolase</keyword>
<name>A0A158RN81_BACC3</name>
<accession>A0A158RN81</accession>
<dbReference type="SUPFAM" id="SSF52540">
    <property type="entry name" value="P-loop containing nucleoside triphosphate hydrolases"/>
    <property type="match status" value="1"/>
</dbReference>
<dbReference type="PANTHER" id="PTHR37291">
    <property type="entry name" value="5-METHYLCYTOSINE-SPECIFIC RESTRICTION ENZYME B"/>
    <property type="match status" value="1"/>
</dbReference>
<evidence type="ECO:0000313" key="3">
    <source>
        <dbReference type="Proteomes" id="UP000002210"/>
    </source>
</evidence>
<organism evidence="2 3">
    <name type="scientific">Bacillus cereus (strain 03BB102)</name>
    <dbReference type="NCBI Taxonomy" id="572264"/>
    <lineage>
        <taxon>Bacteria</taxon>
        <taxon>Bacillati</taxon>
        <taxon>Bacillota</taxon>
        <taxon>Bacilli</taxon>
        <taxon>Bacillales</taxon>
        <taxon>Bacillaceae</taxon>
        <taxon>Bacillus</taxon>
        <taxon>Bacillus cereus group</taxon>
    </lineage>
</organism>
<reference evidence="2 3" key="1">
    <citation type="submission" date="2009-02" db="EMBL/GenBank/DDBJ databases">
        <title>Genome sequence of Bacillus cereus 03BB102.</title>
        <authorList>
            <person name="Dodson R.J."/>
            <person name="Jackson P."/>
            <person name="Munk A.C."/>
            <person name="Brettin T."/>
            <person name="Bruce D."/>
            <person name="Detter C."/>
            <person name="Tapia R."/>
            <person name="Han C."/>
            <person name="Sutton G."/>
            <person name="Sims D."/>
        </authorList>
    </citation>
    <scope>NUCLEOTIDE SEQUENCE [LARGE SCALE GENOMIC DNA]</scope>
    <source>
        <strain evidence="2 3">03BB102</strain>
    </source>
</reference>
<dbReference type="GO" id="GO:0016887">
    <property type="term" value="F:ATP hydrolysis activity"/>
    <property type="evidence" value="ECO:0007669"/>
    <property type="project" value="InterPro"/>
</dbReference>
<dbReference type="PATRIC" id="fig|572264.18.peg.917"/>
<dbReference type="PANTHER" id="PTHR37291:SF1">
    <property type="entry name" value="TYPE IV METHYL-DIRECTED RESTRICTION ENZYME ECOKMCRB SUBUNIT"/>
    <property type="match status" value="1"/>
</dbReference>
<dbReference type="AlphaFoldDB" id="A0A158RN81"/>
<dbReference type="InterPro" id="IPR027417">
    <property type="entry name" value="P-loop_NTPase"/>
</dbReference>
<proteinExistence type="predicted"/>